<evidence type="ECO:0000256" key="7">
    <source>
        <dbReference type="PROSITE-ProRule" id="PRU00473"/>
    </source>
</evidence>
<evidence type="ECO:0000256" key="2">
    <source>
        <dbReference type="ARBA" id="ARBA00008914"/>
    </source>
</evidence>
<dbReference type="InterPro" id="IPR025713">
    <property type="entry name" value="MotB-like_N_dom"/>
</dbReference>
<keyword evidence="3" id="KW-1003">Cell membrane</keyword>
<keyword evidence="4 9" id="KW-0812">Transmembrane</keyword>
<feature type="region of interest" description="Disordered" evidence="8">
    <location>
        <begin position="267"/>
        <end position="291"/>
    </location>
</feature>
<keyword evidence="6 7" id="KW-0472">Membrane</keyword>
<dbReference type="EMBL" id="MUZR01000003">
    <property type="protein sequence ID" value="OOC11363.1"/>
    <property type="molecule type" value="Genomic_DNA"/>
</dbReference>
<dbReference type="InterPro" id="IPR050330">
    <property type="entry name" value="Bact_OuterMem_StrucFunc"/>
</dbReference>
<evidence type="ECO:0000256" key="9">
    <source>
        <dbReference type="SAM" id="Phobius"/>
    </source>
</evidence>
<dbReference type="SUPFAM" id="SSF103088">
    <property type="entry name" value="OmpA-like"/>
    <property type="match status" value="1"/>
</dbReference>
<evidence type="ECO:0000256" key="3">
    <source>
        <dbReference type="ARBA" id="ARBA00022475"/>
    </source>
</evidence>
<dbReference type="OrthoDB" id="9815217at2"/>
<name>A0A1V3A2Q6_9GAMM</name>
<evidence type="ECO:0000313" key="12">
    <source>
        <dbReference type="Proteomes" id="UP000189177"/>
    </source>
</evidence>
<keyword evidence="11" id="KW-0966">Cell projection</keyword>
<keyword evidence="12" id="KW-1185">Reference proteome</keyword>
<comment type="subcellular location">
    <subcellularLocation>
        <location evidence="1">Cell membrane</location>
        <topology evidence="1">Single-pass membrane protein</topology>
    </subcellularLocation>
</comment>
<comment type="caution">
    <text evidence="11">The sequence shown here is derived from an EMBL/GenBank/DDBJ whole genome shotgun (WGS) entry which is preliminary data.</text>
</comment>
<keyword evidence="5 9" id="KW-1133">Transmembrane helix</keyword>
<dbReference type="PROSITE" id="PS51123">
    <property type="entry name" value="OMPA_2"/>
    <property type="match status" value="1"/>
</dbReference>
<evidence type="ECO:0000256" key="6">
    <source>
        <dbReference type="ARBA" id="ARBA00023136"/>
    </source>
</evidence>
<dbReference type="PANTHER" id="PTHR30329:SF20">
    <property type="entry name" value="EXPORTED PROTEIN"/>
    <property type="match status" value="1"/>
</dbReference>
<evidence type="ECO:0000256" key="8">
    <source>
        <dbReference type="SAM" id="MobiDB-lite"/>
    </source>
</evidence>
<feature type="compositionally biased region" description="Basic and acidic residues" evidence="8">
    <location>
        <begin position="273"/>
        <end position="291"/>
    </location>
</feature>
<dbReference type="Gene3D" id="3.30.1330.60">
    <property type="entry name" value="OmpA-like domain"/>
    <property type="match status" value="1"/>
</dbReference>
<keyword evidence="11" id="KW-0282">Flagellum</keyword>
<accession>A0A1V3A2Q6</accession>
<gene>
    <name evidence="11" type="ORF">B1A74_00915</name>
</gene>
<dbReference type="RefSeq" id="WP_077243507.1">
    <property type="nucleotide sequence ID" value="NZ_MUZR01000003.1"/>
</dbReference>
<comment type="similarity">
    <text evidence="2">Belongs to the MotB family.</text>
</comment>
<sequence length="291" mass="31529">MARRKHQEEEANHEAWAIPYGDLVTLLLAFFVVMYAISSVDEGKYRVLSDSLVEAFGTPGQLEPIQVGDPGVVAPPSDADVPRSLAPIDIRPGLLDEGPQALDRAASGLFEERGDEDLQGLLDEIAEVAAEIESAMAPMIEDGQVDVTRDTYWLEIEITSQLLFPSAEATLNPDAEPVLEDIAGVLAPRAARIHVEGHTDNVPITTAVYPSNWELSAARAATVVRMFEQQGMDPADMVALGHGEYRPVADNETAAGRAENRRVAIVVLPGAPPREDGQREPEQLRDELPSP</sequence>
<dbReference type="NCBIfam" id="NF006541">
    <property type="entry name" value="PRK09038.1"/>
    <property type="match status" value="1"/>
</dbReference>
<keyword evidence="11" id="KW-0969">Cilium</keyword>
<dbReference type="AlphaFoldDB" id="A0A1V3A2Q6"/>
<evidence type="ECO:0000256" key="5">
    <source>
        <dbReference type="ARBA" id="ARBA00022989"/>
    </source>
</evidence>
<protein>
    <submittedName>
        <fullName evidence="11">Flagellar motor protein MotD</fullName>
    </submittedName>
</protein>
<dbReference type="CDD" id="cd07185">
    <property type="entry name" value="OmpA_C-like"/>
    <property type="match status" value="1"/>
</dbReference>
<evidence type="ECO:0000259" key="10">
    <source>
        <dbReference type="PROSITE" id="PS51123"/>
    </source>
</evidence>
<dbReference type="Pfam" id="PF00691">
    <property type="entry name" value="OmpA"/>
    <property type="match status" value="1"/>
</dbReference>
<evidence type="ECO:0000313" key="11">
    <source>
        <dbReference type="EMBL" id="OOC11363.1"/>
    </source>
</evidence>
<reference evidence="11 12" key="1">
    <citation type="submission" date="2017-02" db="EMBL/GenBank/DDBJ databases">
        <title>Genomic diversity within the haloalkaliphilic genus Thioalkalivibrio.</title>
        <authorList>
            <person name="Ahn A.-C."/>
            <person name="Meier-Kolthoff J."/>
            <person name="Overmars L."/>
            <person name="Richter M."/>
            <person name="Woyke T."/>
            <person name="Sorokin D.Y."/>
            <person name="Muyzer G."/>
        </authorList>
    </citation>
    <scope>NUCLEOTIDE SEQUENCE [LARGE SCALE GENOMIC DNA]</scope>
    <source>
        <strain evidence="11 12">HL17</strain>
    </source>
</reference>
<feature type="transmembrane region" description="Helical" evidence="9">
    <location>
        <begin position="20"/>
        <end position="37"/>
    </location>
</feature>
<organism evidence="11 12">
    <name type="scientific">Thioalkalivibrio halophilus</name>
    <dbReference type="NCBI Taxonomy" id="252474"/>
    <lineage>
        <taxon>Bacteria</taxon>
        <taxon>Pseudomonadati</taxon>
        <taxon>Pseudomonadota</taxon>
        <taxon>Gammaproteobacteria</taxon>
        <taxon>Chromatiales</taxon>
        <taxon>Ectothiorhodospiraceae</taxon>
        <taxon>Thioalkalivibrio</taxon>
    </lineage>
</organism>
<dbReference type="STRING" id="252474.B1A74_00915"/>
<evidence type="ECO:0000256" key="4">
    <source>
        <dbReference type="ARBA" id="ARBA00022692"/>
    </source>
</evidence>
<proteinExistence type="inferred from homology"/>
<dbReference type="Proteomes" id="UP000189177">
    <property type="component" value="Unassembled WGS sequence"/>
</dbReference>
<dbReference type="Pfam" id="PF13677">
    <property type="entry name" value="MotB_plug"/>
    <property type="match status" value="1"/>
</dbReference>
<evidence type="ECO:0000256" key="1">
    <source>
        <dbReference type="ARBA" id="ARBA00004162"/>
    </source>
</evidence>
<dbReference type="InterPro" id="IPR006665">
    <property type="entry name" value="OmpA-like"/>
</dbReference>
<dbReference type="GO" id="GO:0005886">
    <property type="term" value="C:plasma membrane"/>
    <property type="evidence" value="ECO:0007669"/>
    <property type="project" value="UniProtKB-SubCell"/>
</dbReference>
<dbReference type="InterPro" id="IPR036737">
    <property type="entry name" value="OmpA-like_sf"/>
</dbReference>
<dbReference type="PANTHER" id="PTHR30329">
    <property type="entry name" value="STATOR ELEMENT OF FLAGELLAR MOTOR COMPLEX"/>
    <property type="match status" value="1"/>
</dbReference>
<feature type="domain" description="OmpA-like" evidence="10">
    <location>
        <begin position="151"/>
        <end position="271"/>
    </location>
</feature>